<feature type="region of interest" description="Disordered" evidence="1">
    <location>
        <begin position="1"/>
        <end position="40"/>
    </location>
</feature>
<keyword evidence="2" id="KW-0472">Membrane</keyword>
<feature type="domain" description="SPW repeat-containing integral membrane" evidence="3">
    <location>
        <begin position="57"/>
        <end position="151"/>
    </location>
</feature>
<dbReference type="Proteomes" id="UP000199501">
    <property type="component" value="Unassembled WGS sequence"/>
</dbReference>
<dbReference type="RefSeq" id="WP_175482946.1">
    <property type="nucleotide sequence ID" value="NZ_FMZZ01000010.1"/>
</dbReference>
<keyword evidence="2" id="KW-0812">Transmembrane</keyword>
<dbReference type="EMBL" id="FMZZ01000010">
    <property type="protein sequence ID" value="SDD35837.1"/>
    <property type="molecule type" value="Genomic_DNA"/>
</dbReference>
<dbReference type="STRING" id="1271860.SAMN05216174_11086"/>
<dbReference type="Pfam" id="PF03779">
    <property type="entry name" value="SPW"/>
    <property type="match status" value="1"/>
</dbReference>
<evidence type="ECO:0000313" key="5">
    <source>
        <dbReference type="Proteomes" id="UP000199501"/>
    </source>
</evidence>
<proteinExistence type="predicted"/>
<keyword evidence="2" id="KW-1133">Transmembrane helix</keyword>
<evidence type="ECO:0000259" key="3">
    <source>
        <dbReference type="Pfam" id="PF03779"/>
    </source>
</evidence>
<feature type="transmembrane region" description="Helical" evidence="2">
    <location>
        <begin position="82"/>
        <end position="102"/>
    </location>
</feature>
<dbReference type="AlphaFoldDB" id="A0A1G6U5H6"/>
<organism evidence="4 5">
    <name type="scientific">Actinokineospora iranica</name>
    <dbReference type="NCBI Taxonomy" id="1271860"/>
    <lineage>
        <taxon>Bacteria</taxon>
        <taxon>Bacillati</taxon>
        <taxon>Actinomycetota</taxon>
        <taxon>Actinomycetes</taxon>
        <taxon>Pseudonocardiales</taxon>
        <taxon>Pseudonocardiaceae</taxon>
        <taxon>Actinokineospora</taxon>
    </lineage>
</organism>
<feature type="transmembrane region" description="Helical" evidence="2">
    <location>
        <begin position="141"/>
        <end position="161"/>
    </location>
</feature>
<feature type="transmembrane region" description="Helical" evidence="2">
    <location>
        <begin position="50"/>
        <end position="76"/>
    </location>
</feature>
<evidence type="ECO:0000256" key="2">
    <source>
        <dbReference type="SAM" id="Phobius"/>
    </source>
</evidence>
<reference evidence="5" key="1">
    <citation type="submission" date="2016-10" db="EMBL/GenBank/DDBJ databases">
        <authorList>
            <person name="Varghese N."/>
            <person name="Submissions S."/>
        </authorList>
    </citation>
    <scope>NUCLEOTIDE SEQUENCE [LARGE SCALE GENOMIC DNA]</scope>
    <source>
        <strain evidence="5">IBRC-M 10403</strain>
    </source>
</reference>
<feature type="transmembrane region" description="Helical" evidence="2">
    <location>
        <begin position="109"/>
        <end position="129"/>
    </location>
</feature>
<protein>
    <submittedName>
        <fullName evidence="4">SPW repeat-containing protein</fullName>
    </submittedName>
</protein>
<name>A0A1G6U5H6_9PSEU</name>
<gene>
    <name evidence="4" type="ORF">SAMN05216174_11086</name>
</gene>
<dbReference type="InterPro" id="IPR005530">
    <property type="entry name" value="SPW"/>
</dbReference>
<evidence type="ECO:0000256" key="1">
    <source>
        <dbReference type="SAM" id="MobiDB-lite"/>
    </source>
</evidence>
<sequence>MTTPGGTPANDRAGHPVDPALGAQPKTGPRASTAEPAVDRTMTGARARDGFAATLPSGLVLLAGVWLIIAPFALGYPTGSPFWNDIVVGGVVAALALVRVALPRSVAWLSLVNAALGFWLIAAPFALGHPDTAPASVGNDVVVGVLIVVLSGTSALLTFAARADRARGEAPAR</sequence>
<evidence type="ECO:0000313" key="4">
    <source>
        <dbReference type="EMBL" id="SDD35837.1"/>
    </source>
</evidence>
<keyword evidence="5" id="KW-1185">Reference proteome</keyword>
<accession>A0A1G6U5H6</accession>